<name>A0A6G1EPN9_9ORYZ</name>
<dbReference type="EMBL" id="SPHZ02000003">
    <property type="protein sequence ID" value="KAF0926596.1"/>
    <property type="molecule type" value="Genomic_DNA"/>
</dbReference>
<feature type="region of interest" description="Disordered" evidence="1">
    <location>
        <begin position="22"/>
        <end position="78"/>
    </location>
</feature>
<dbReference type="Proteomes" id="UP000479710">
    <property type="component" value="Unassembled WGS sequence"/>
</dbReference>
<feature type="compositionally biased region" description="Polar residues" evidence="1">
    <location>
        <begin position="32"/>
        <end position="41"/>
    </location>
</feature>
<evidence type="ECO:0000256" key="1">
    <source>
        <dbReference type="SAM" id="MobiDB-lite"/>
    </source>
</evidence>
<accession>A0A6G1EPN9</accession>
<dbReference type="OrthoDB" id="670442at2759"/>
<proteinExistence type="predicted"/>
<comment type="caution">
    <text evidence="2">The sequence shown here is derived from an EMBL/GenBank/DDBJ whole genome shotgun (WGS) entry which is preliminary data.</text>
</comment>
<evidence type="ECO:0000313" key="3">
    <source>
        <dbReference type="Proteomes" id="UP000479710"/>
    </source>
</evidence>
<dbReference type="AlphaFoldDB" id="A0A6G1EPN9"/>
<gene>
    <name evidence="2" type="ORF">E2562_026981</name>
</gene>
<sequence length="134" mass="14614">MESMTTARLELTRVYTELEPRWGGSLVDSPRANGSRQTISSGDAEGKTGPEIEGVGTWAGKRQRQAIPHPKSSGDAESGLEIEGVGINPTLILLHVAVDRLGVYNLRKRTRRTVTLSVELSDGMEVIDQGLWDE</sequence>
<organism evidence="2 3">
    <name type="scientific">Oryza meyeriana var. granulata</name>
    <dbReference type="NCBI Taxonomy" id="110450"/>
    <lineage>
        <taxon>Eukaryota</taxon>
        <taxon>Viridiplantae</taxon>
        <taxon>Streptophyta</taxon>
        <taxon>Embryophyta</taxon>
        <taxon>Tracheophyta</taxon>
        <taxon>Spermatophyta</taxon>
        <taxon>Magnoliopsida</taxon>
        <taxon>Liliopsida</taxon>
        <taxon>Poales</taxon>
        <taxon>Poaceae</taxon>
        <taxon>BOP clade</taxon>
        <taxon>Oryzoideae</taxon>
        <taxon>Oryzeae</taxon>
        <taxon>Oryzinae</taxon>
        <taxon>Oryza</taxon>
        <taxon>Oryza meyeriana</taxon>
    </lineage>
</organism>
<evidence type="ECO:0000313" key="2">
    <source>
        <dbReference type="EMBL" id="KAF0926596.1"/>
    </source>
</evidence>
<keyword evidence="3" id="KW-1185">Reference proteome</keyword>
<reference evidence="2 3" key="1">
    <citation type="submission" date="2019-11" db="EMBL/GenBank/DDBJ databases">
        <title>Whole genome sequence of Oryza granulata.</title>
        <authorList>
            <person name="Li W."/>
        </authorList>
    </citation>
    <scope>NUCLEOTIDE SEQUENCE [LARGE SCALE GENOMIC DNA]</scope>
    <source>
        <strain evidence="3">cv. Menghai</strain>
        <tissue evidence="2">Leaf</tissue>
    </source>
</reference>
<protein>
    <submittedName>
        <fullName evidence="2">Uncharacterized protein</fullName>
    </submittedName>
</protein>